<sequence>MPARTMPKRRTPLLAPLPAPSAALLLLLLQLALFAGPAQPDKANGNDAISVAANAASGHRHIHSAAPSLTLMKRDASREEESDTNERSAAATNVQQQLQQQQRLDFSAYVNDFNLQAEASIPEDIFDQHDADIGEDAAAQMQYAEPADDEADEYEAADIILESQRPTSRNFTVYLAKDGKTVKKKYHNNNNGNSNNNKNHYSYKLKNNKESMPAKRVANEEEAATKSTSGDDNDSAKDNNGKKNDEVDSDNERNGNGYGYGYGYGYSNGNGNGAGAGTGYGDEDTGEDNAEDGKPNANFDSKSFAYKKFKNMHEQQNQQSQKEQQQQTKQQQQQQQQEQANANGPARQQEQQERNAARQWQREQQQPAVEQLFDSIEILNERKFNKAPGQSTLPAAEDVAGEDIMAIGDIEDNFGNDKVLAENIKSAIDNDESAVSKEMIMSPAETSTTATPSASTSTSNTPTTSSTSTTPATTTTQAATAGSSIRRDLLAPIGRKPKRHGNGHSAMSWPGSRSYEKKNYGIGRLHAADFELNAEDVGELHYYDGEQHSRGSDDGAGKTEANYLSSYLGHMVNGTKQQQHQQKKEQKQPQQQEQRFLDDGERQGEQRTSQLELESTLRYQPDATTASPSAFERFKALRRSSRRNGHKSHKKRYKDYLKHSSALSVKQRKDREQHAQKWQQQRQLAEKQEREQEKEREREREQQKQQQEQQQQEKQQQEKQRERTEQETHAHASPIFALGVRPQRNTPKPFYEGQVNYYDHQEEQPLQPLGTHHTEMERLIASDNDNWYRRISPVLRNGIKSTEMHKQHQQQHQANHHHHLKHHYHQHHHHKHARQRLPNPYQRKAPAQLATPPTTPQPPLPPPKPQLGHQITELEQLERYYAKWPHLARVQFQVYDEHYREAHPELYGDYDADDDYETAAELEEAQQDHGAEANLPPYIKKYNRRNKQLLNLLEGTLPPPTATPFPGIWSGSQLQPGPHESAPIRVDDEYVKQKRRRYQQRYEDVFAQQHSSSSSSSGSGSGSSTTTPATLSSSPASQLNQLPEEDKQLDEHQLSAAVDFWQREVETKAGPKPPSPHTSTSKPALYKLPLYPAIAGSFLGTPRSRSAQFVANVSGRGQGSWRPAAPAAPVGASNHVDAHNATAPPFSPLNSFVYHRVVDSIGAASSLSRKQRLPFVAITDRRLESVGAHKLAGEQHKELEQNHFPMP</sequence>
<name>A0ABM1PXR1_DROAR</name>
<feature type="compositionally biased region" description="Basic and acidic residues" evidence="1">
    <location>
        <begin position="595"/>
        <end position="605"/>
    </location>
</feature>
<feature type="compositionally biased region" description="Pro residues" evidence="1">
    <location>
        <begin position="853"/>
        <end position="865"/>
    </location>
</feature>
<feature type="compositionally biased region" description="Basic residues" evidence="1">
    <location>
        <begin position="636"/>
        <end position="653"/>
    </location>
</feature>
<evidence type="ECO:0000313" key="4">
    <source>
        <dbReference type="RefSeq" id="XP_017871997.1"/>
    </source>
</evidence>
<dbReference type="GeneID" id="108619764"/>
<feature type="compositionally biased region" description="Low complexity" evidence="1">
    <location>
        <begin position="1011"/>
        <end position="1037"/>
    </location>
</feature>
<feature type="chain" id="PRO_5046607388" evidence="2">
    <location>
        <begin position="41"/>
        <end position="1207"/>
    </location>
</feature>
<feature type="compositionally biased region" description="Basic and acidic residues" evidence="1">
    <location>
        <begin position="715"/>
        <end position="730"/>
    </location>
</feature>
<organism evidence="3 4">
    <name type="scientific">Drosophila arizonae</name>
    <name type="common">Fruit fly</name>
    <dbReference type="NCBI Taxonomy" id="7263"/>
    <lineage>
        <taxon>Eukaryota</taxon>
        <taxon>Metazoa</taxon>
        <taxon>Ecdysozoa</taxon>
        <taxon>Arthropoda</taxon>
        <taxon>Hexapoda</taxon>
        <taxon>Insecta</taxon>
        <taxon>Pterygota</taxon>
        <taxon>Neoptera</taxon>
        <taxon>Endopterygota</taxon>
        <taxon>Diptera</taxon>
        <taxon>Brachycera</taxon>
        <taxon>Muscomorpha</taxon>
        <taxon>Ephydroidea</taxon>
        <taxon>Drosophilidae</taxon>
        <taxon>Drosophila</taxon>
    </lineage>
</organism>
<keyword evidence="2" id="KW-0732">Signal</keyword>
<keyword evidence="3" id="KW-1185">Reference proteome</keyword>
<feature type="compositionally biased region" description="Low complexity" evidence="1">
    <location>
        <begin position="442"/>
        <end position="484"/>
    </location>
</feature>
<feature type="compositionally biased region" description="Acidic residues" evidence="1">
    <location>
        <begin position="281"/>
        <end position="290"/>
    </location>
</feature>
<feature type="region of interest" description="Disordered" evidence="1">
    <location>
        <begin position="1005"/>
        <end position="1039"/>
    </location>
</feature>
<feature type="compositionally biased region" description="Low complexity" evidence="1">
    <location>
        <begin position="357"/>
        <end position="367"/>
    </location>
</feature>
<feature type="compositionally biased region" description="Basic and acidic residues" evidence="1">
    <location>
        <begin position="684"/>
        <end position="703"/>
    </location>
</feature>
<feature type="region of interest" description="Disordered" evidence="1">
    <location>
        <begin position="574"/>
        <end position="749"/>
    </location>
</feature>
<feature type="compositionally biased region" description="Basic residues" evidence="1">
    <location>
        <begin position="814"/>
        <end position="835"/>
    </location>
</feature>
<feature type="compositionally biased region" description="Basic and acidic residues" evidence="1">
    <location>
        <begin position="207"/>
        <end position="219"/>
    </location>
</feature>
<evidence type="ECO:0000313" key="3">
    <source>
        <dbReference type="Proteomes" id="UP000694904"/>
    </source>
</evidence>
<feature type="compositionally biased region" description="Low complexity" evidence="1">
    <location>
        <begin position="188"/>
        <end position="205"/>
    </location>
</feature>
<reference evidence="3" key="1">
    <citation type="journal article" date="1997" name="Nucleic Acids Res.">
        <title>tRNAscan-SE: a program for improved detection of transfer RNA genes in genomic sequence.</title>
        <authorList>
            <person name="Lowe T.M."/>
            <person name="Eddy S.R."/>
        </authorList>
    </citation>
    <scope>NUCLEOTIDE SEQUENCE [LARGE SCALE GENOMIC DNA]</scope>
</reference>
<feature type="region of interest" description="Disordered" evidence="1">
    <location>
        <begin position="60"/>
        <end position="96"/>
    </location>
</feature>
<feature type="compositionally biased region" description="Low complexity" evidence="1">
    <location>
        <begin position="314"/>
        <end position="339"/>
    </location>
</feature>
<proteinExistence type="predicted"/>
<feature type="compositionally biased region" description="Basic and acidic residues" evidence="1">
    <location>
        <begin position="234"/>
        <end position="253"/>
    </location>
</feature>
<protein>
    <submittedName>
        <fullName evidence="4">Myb-like protein P</fullName>
    </submittedName>
</protein>
<feature type="region of interest" description="Disordered" evidence="1">
    <location>
        <begin position="182"/>
        <end position="367"/>
    </location>
</feature>
<feature type="region of interest" description="Disordered" evidence="1">
    <location>
        <begin position="803"/>
        <end position="867"/>
    </location>
</feature>
<gene>
    <name evidence="4" type="primary">LOC108619764</name>
</gene>
<feature type="signal peptide" evidence="2">
    <location>
        <begin position="1"/>
        <end position="40"/>
    </location>
</feature>
<evidence type="ECO:0000256" key="2">
    <source>
        <dbReference type="SAM" id="SignalP"/>
    </source>
</evidence>
<accession>A0ABM1PXR1</accession>
<feature type="region of interest" description="Disordered" evidence="1">
    <location>
        <begin position="442"/>
        <end position="514"/>
    </location>
</feature>
<reference evidence="4" key="3">
    <citation type="submission" date="2025-08" db="UniProtKB">
        <authorList>
            <consortium name="RefSeq"/>
        </authorList>
    </citation>
    <scope>IDENTIFICATION</scope>
    <source>
        <tissue evidence="4">Whole organism</tissue>
    </source>
</reference>
<dbReference type="RefSeq" id="XP_017871997.1">
    <property type="nucleotide sequence ID" value="XM_018016508.1"/>
</dbReference>
<feature type="compositionally biased region" description="Gly residues" evidence="1">
    <location>
        <begin position="256"/>
        <end position="280"/>
    </location>
</feature>
<feature type="region of interest" description="Disordered" evidence="1">
    <location>
        <begin position="963"/>
        <end position="989"/>
    </location>
</feature>
<feature type="compositionally biased region" description="Low complexity" evidence="1">
    <location>
        <begin position="704"/>
        <end position="714"/>
    </location>
</feature>
<reference evidence="3" key="2">
    <citation type="journal article" date="2016" name="G3 (Bethesda)">
        <title>Genome Evolution in Three Species of Cactophilic Drosophila.</title>
        <authorList>
            <person name="Sanchez-Flores A."/>
            <person name="Penazola F."/>
            <person name="Carpinteyro-Ponce J."/>
            <person name="Nazario-Yepiz N."/>
            <person name="Abreu-Goodger C."/>
            <person name="Machado C.A."/>
            <person name="Markow T.A."/>
        </authorList>
    </citation>
    <scope>NUCLEOTIDE SEQUENCE [LARGE SCALE GENOMIC DNA]</scope>
</reference>
<evidence type="ECO:0000256" key="1">
    <source>
        <dbReference type="SAM" id="MobiDB-lite"/>
    </source>
</evidence>
<dbReference type="Proteomes" id="UP000694904">
    <property type="component" value="Chromosome X"/>
</dbReference>